<organism evidence="3 4">
    <name type="scientific">Linnemannia elongata AG-77</name>
    <dbReference type="NCBI Taxonomy" id="1314771"/>
    <lineage>
        <taxon>Eukaryota</taxon>
        <taxon>Fungi</taxon>
        <taxon>Fungi incertae sedis</taxon>
        <taxon>Mucoromycota</taxon>
        <taxon>Mortierellomycotina</taxon>
        <taxon>Mortierellomycetes</taxon>
        <taxon>Mortierellales</taxon>
        <taxon>Mortierellaceae</taxon>
        <taxon>Linnemannia</taxon>
    </lineage>
</organism>
<feature type="chain" id="PRO_5008275783" evidence="2">
    <location>
        <begin position="23"/>
        <end position="67"/>
    </location>
</feature>
<evidence type="ECO:0000313" key="4">
    <source>
        <dbReference type="Proteomes" id="UP000078512"/>
    </source>
</evidence>
<name>A0A197JCH1_9FUNG</name>
<proteinExistence type="predicted"/>
<evidence type="ECO:0000256" key="1">
    <source>
        <dbReference type="SAM" id="MobiDB-lite"/>
    </source>
</evidence>
<protein>
    <submittedName>
        <fullName evidence="3">Uncharacterized protein</fullName>
    </submittedName>
</protein>
<sequence length="67" mass="7023">MKSSVTVLSLVMVLALVGIVNAAGTPGDSGEDGSSSPDDRSDLCKLRPGQERFSEAFKASVKKTCYD</sequence>
<dbReference type="Proteomes" id="UP000078512">
    <property type="component" value="Unassembled WGS sequence"/>
</dbReference>
<gene>
    <name evidence="3" type="ORF">K457DRAFT_25809</name>
</gene>
<evidence type="ECO:0000313" key="3">
    <source>
        <dbReference type="EMBL" id="OAQ22718.1"/>
    </source>
</evidence>
<keyword evidence="4" id="KW-1185">Reference proteome</keyword>
<feature type="region of interest" description="Disordered" evidence="1">
    <location>
        <begin position="23"/>
        <end position="45"/>
    </location>
</feature>
<accession>A0A197JCH1</accession>
<evidence type="ECO:0000256" key="2">
    <source>
        <dbReference type="SAM" id="SignalP"/>
    </source>
</evidence>
<dbReference type="EMBL" id="KV442146">
    <property type="protein sequence ID" value="OAQ22718.1"/>
    <property type="molecule type" value="Genomic_DNA"/>
</dbReference>
<keyword evidence="2" id="KW-0732">Signal</keyword>
<dbReference type="AlphaFoldDB" id="A0A197JCH1"/>
<feature type="signal peptide" evidence="2">
    <location>
        <begin position="1"/>
        <end position="22"/>
    </location>
</feature>
<reference evidence="3 4" key="1">
    <citation type="submission" date="2016-05" db="EMBL/GenBank/DDBJ databases">
        <title>Genome sequencing reveals origins of a unique bacterial endosymbiosis in the earliest lineages of terrestrial Fungi.</title>
        <authorList>
            <consortium name="DOE Joint Genome Institute"/>
            <person name="Uehling J."/>
            <person name="Gryganskyi A."/>
            <person name="Hameed K."/>
            <person name="Tschaplinski T."/>
            <person name="Misztal P."/>
            <person name="Wu S."/>
            <person name="Desiro A."/>
            <person name="Vande Pol N."/>
            <person name="Du Z.-Y."/>
            <person name="Zienkiewicz A."/>
            <person name="Zienkiewicz K."/>
            <person name="Morin E."/>
            <person name="Tisserant E."/>
            <person name="Splivallo R."/>
            <person name="Hainaut M."/>
            <person name="Henrissat B."/>
            <person name="Ohm R."/>
            <person name="Kuo A."/>
            <person name="Yan J."/>
            <person name="Lipzen A."/>
            <person name="Nolan M."/>
            <person name="Labutti K."/>
            <person name="Barry K."/>
            <person name="Goldstein A."/>
            <person name="Labbe J."/>
            <person name="Schadt C."/>
            <person name="Tuskan G."/>
            <person name="Grigoriev I."/>
            <person name="Martin F."/>
            <person name="Vilgalys R."/>
            <person name="Bonito G."/>
        </authorList>
    </citation>
    <scope>NUCLEOTIDE SEQUENCE [LARGE SCALE GENOMIC DNA]</scope>
    <source>
        <strain evidence="3 4">AG-77</strain>
    </source>
</reference>